<organism evidence="3">
    <name type="scientific">Rhodopseudomonas palustris (strain BisB18)</name>
    <dbReference type="NCBI Taxonomy" id="316056"/>
    <lineage>
        <taxon>Bacteria</taxon>
        <taxon>Pseudomonadati</taxon>
        <taxon>Pseudomonadota</taxon>
        <taxon>Alphaproteobacteria</taxon>
        <taxon>Hyphomicrobiales</taxon>
        <taxon>Nitrobacteraceae</taxon>
        <taxon>Rhodopseudomonas</taxon>
    </lineage>
</organism>
<protein>
    <recommendedName>
        <fullName evidence="2">Peptidase C51 domain-containing protein</fullName>
    </recommendedName>
</protein>
<feature type="domain" description="Peptidase C51" evidence="2">
    <location>
        <begin position="131"/>
        <end position="204"/>
    </location>
</feature>
<evidence type="ECO:0000259" key="2">
    <source>
        <dbReference type="Pfam" id="PF05257"/>
    </source>
</evidence>
<feature type="region of interest" description="Disordered" evidence="1">
    <location>
        <begin position="39"/>
        <end position="76"/>
    </location>
</feature>
<dbReference type="STRING" id="316056.RPC_4278"/>
<dbReference type="InterPro" id="IPR007921">
    <property type="entry name" value="CHAP_dom"/>
</dbReference>
<evidence type="ECO:0000256" key="1">
    <source>
        <dbReference type="SAM" id="MobiDB-lite"/>
    </source>
</evidence>
<dbReference type="HOGENOM" id="CLU_083609_1_0_5"/>
<name>Q20YI4_RHOPB</name>
<dbReference type="Gene3D" id="3.90.1720.10">
    <property type="entry name" value="endopeptidase domain like (from Nostoc punctiforme)"/>
    <property type="match status" value="1"/>
</dbReference>
<proteinExistence type="predicted"/>
<dbReference type="Pfam" id="PF05257">
    <property type="entry name" value="CHAP"/>
    <property type="match status" value="1"/>
</dbReference>
<dbReference type="InterPro" id="IPR038765">
    <property type="entry name" value="Papain-like_cys_pep_sf"/>
</dbReference>
<dbReference type="KEGG" id="rpc:RPC_4278"/>
<dbReference type="InterPro" id="IPR013423">
    <property type="entry name" value="CHP02594"/>
</dbReference>
<dbReference type="NCBIfam" id="TIGR02594">
    <property type="entry name" value="TIGR02594 family protein"/>
    <property type="match status" value="1"/>
</dbReference>
<dbReference type="AlphaFoldDB" id="Q20YI4"/>
<dbReference type="EMBL" id="CP000301">
    <property type="protein sequence ID" value="ABD89802.1"/>
    <property type="molecule type" value="Genomic_DNA"/>
</dbReference>
<accession>Q20YI4</accession>
<reference evidence="3" key="1">
    <citation type="submission" date="2006-03" db="EMBL/GenBank/DDBJ databases">
        <title>Complete sequence of Rhodopseudomonas palustris BisB18.</title>
        <authorList>
            <consortium name="US DOE Joint Genome Institute"/>
            <person name="Copeland A."/>
            <person name="Lucas S."/>
            <person name="Lapidus A."/>
            <person name="Barry K."/>
            <person name="Detter J.C."/>
            <person name="Glavina del Rio T."/>
            <person name="Hammon N."/>
            <person name="Israni S."/>
            <person name="Dalin E."/>
            <person name="Tice H."/>
            <person name="Pitluck S."/>
            <person name="Chain P."/>
            <person name="Malfatti S."/>
            <person name="Shin M."/>
            <person name="Vergez L."/>
            <person name="Schmutz J."/>
            <person name="Larimer F."/>
            <person name="Land M."/>
            <person name="Hauser L."/>
            <person name="Pelletier D.A."/>
            <person name="Kyrpides N."/>
            <person name="Anderson I."/>
            <person name="Oda Y."/>
            <person name="Harwood C.S."/>
            <person name="Richardson P."/>
        </authorList>
    </citation>
    <scope>NUCLEOTIDE SEQUENCE [LARGE SCALE GENOMIC DNA]</scope>
    <source>
        <strain evidence="3">BisB18</strain>
    </source>
</reference>
<dbReference type="SUPFAM" id="SSF54001">
    <property type="entry name" value="Cysteine proteinases"/>
    <property type="match status" value="1"/>
</dbReference>
<dbReference type="eggNOG" id="COG3409">
    <property type="taxonomic scope" value="Bacteria"/>
</dbReference>
<evidence type="ECO:0000313" key="3">
    <source>
        <dbReference type="EMBL" id="ABD89802.1"/>
    </source>
</evidence>
<sequence length="227" mass="24184">MRTSGMVEFVAFRRCFGFSAVAMLIVVITAFATPASARSHHGAARHAHVHQAHHAAKRHHHQFKRHHRAGHHSRYQRRAAAMPAATQSQFGFADNNAGAMQSPGVGNGFGFSNVVATARSFIGGGNPTGRSSLWCARFMNMVLERAGLRGSGSDMARSFASYGQRISGPQVGAIAVMSRGKRGGHVGVVSGIDAKGNPIVVSGNHGHRVAEASYPRSRIYAYVMPAS</sequence>
<gene>
    <name evidence="3" type="ordered locus">RPC_4278</name>
</gene>